<evidence type="ECO:0000313" key="3">
    <source>
        <dbReference type="Proteomes" id="UP001501821"/>
    </source>
</evidence>
<evidence type="ECO:0000313" key="2">
    <source>
        <dbReference type="EMBL" id="GAA3808222.1"/>
    </source>
</evidence>
<proteinExistence type="predicted"/>
<dbReference type="Proteomes" id="UP001501821">
    <property type="component" value="Unassembled WGS sequence"/>
</dbReference>
<sequence>MRIRILAAVAALVSAGVHLYLWSDGMRHEHLVGPAFMVNAVAGVVIAVLLVTWRHWVPLFLVVGFGASTLGAFVLASTVGLFGTHESWTGNYVWAAAISEAVAIVAGLWAATAEGRWASLRQSEDRLPVGGAHHH</sequence>
<protein>
    <recommendedName>
        <fullName evidence="4">Fluoride ion transporter CrcB</fullName>
    </recommendedName>
</protein>
<dbReference type="EMBL" id="BAABAH010000002">
    <property type="protein sequence ID" value="GAA3808222.1"/>
    <property type="molecule type" value="Genomic_DNA"/>
</dbReference>
<keyword evidence="1" id="KW-0812">Transmembrane</keyword>
<organism evidence="2 3">
    <name type="scientific">Nocardioides panacisoli</name>
    <dbReference type="NCBI Taxonomy" id="627624"/>
    <lineage>
        <taxon>Bacteria</taxon>
        <taxon>Bacillati</taxon>
        <taxon>Actinomycetota</taxon>
        <taxon>Actinomycetes</taxon>
        <taxon>Propionibacteriales</taxon>
        <taxon>Nocardioidaceae</taxon>
        <taxon>Nocardioides</taxon>
    </lineage>
</organism>
<gene>
    <name evidence="2" type="ORF">GCM10022242_08950</name>
</gene>
<dbReference type="RefSeq" id="WP_344772714.1">
    <property type="nucleotide sequence ID" value="NZ_BAABAH010000002.1"/>
</dbReference>
<feature type="transmembrane region" description="Helical" evidence="1">
    <location>
        <begin position="92"/>
        <end position="111"/>
    </location>
</feature>
<keyword evidence="1" id="KW-1133">Transmembrane helix</keyword>
<accession>A0ABP7I3T5</accession>
<keyword evidence="1" id="KW-0472">Membrane</keyword>
<feature type="transmembrane region" description="Helical" evidence="1">
    <location>
        <begin position="59"/>
        <end position="80"/>
    </location>
</feature>
<evidence type="ECO:0008006" key="4">
    <source>
        <dbReference type="Google" id="ProtNLM"/>
    </source>
</evidence>
<feature type="transmembrane region" description="Helical" evidence="1">
    <location>
        <begin position="32"/>
        <end position="52"/>
    </location>
</feature>
<comment type="caution">
    <text evidence="2">The sequence shown here is derived from an EMBL/GenBank/DDBJ whole genome shotgun (WGS) entry which is preliminary data.</text>
</comment>
<reference evidence="3" key="1">
    <citation type="journal article" date="2019" name="Int. J. Syst. Evol. Microbiol.">
        <title>The Global Catalogue of Microorganisms (GCM) 10K type strain sequencing project: providing services to taxonomists for standard genome sequencing and annotation.</title>
        <authorList>
            <consortium name="The Broad Institute Genomics Platform"/>
            <consortium name="The Broad Institute Genome Sequencing Center for Infectious Disease"/>
            <person name="Wu L."/>
            <person name="Ma J."/>
        </authorList>
    </citation>
    <scope>NUCLEOTIDE SEQUENCE [LARGE SCALE GENOMIC DNA]</scope>
    <source>
        <strain evidence="3">JCM 16953</strain>
    </source>
</reference>
<name>A0ABP7I3T5_9ACTN</name>
<evidence type="ECO:0000256" key="1">
    <source>
        <dbReference type="SAM" id="Phobius"/>
    </source>
</evidence>
<keyword evidence="3" id="KW-1185">Reference proteome</keyword>